<feature type="chain" id="PRO_5045851396" description="DUF3558 domain-containing protein" evidence="2">
    <location>
        <begin position="23"/>
        <end position="214"/>
    </location>
</feature>
<evidence type="ECO:0000313" key="3">
    <source>
        <dbReference type="EMBL" id="MFD1889417.1"/>
    </source>
</evidence>
<feature type="signal peptide" evidence="2">
    <location>
        <begin position="1"/>
        <end position="22"/>
    </location>
</feature>
<keyword evidence="4" id="KW-1185">Reference proteome</keyword>
<accession>A0ABW4RSV9</accession>
<reference evidence="4" key="1">
    <citation type="journal article" date="2019" name="Int. J. Syst. Evol. Microbiol.">
        <title>The Global Catalogue of Microorganisms (GCM) 10K type strain sequencing project: providing services to taxonomists for standard genome sequencing and annotation.</title>
        <authorList>
            <consortium name="The Broad Institute Genomics Platform"/>
            <consortium name="The Broad Institute Genome Sequencing Center for Infectious Disease"/>
            <person name="Wu L."/>
            <person name="Ma J."/>
        </authorList>
    </citation>
    <scope>NUCLEOTIDE SEQUENCE [LARGE SCALE GENOMIC DNA]</scope>
    <source>
        <strain evidence="4">CAIM 431</strain>
    </source>
</reference>
<name>A0ABW4RSV9_9ACTN</name>
<dbReference type="EMBL" id="JBHUFZ010000009">
    <property type="protein sequence ID" value="MFD1889417.1"/>
    <property type="molecule type" value="Genomic_DNA"/>
</dbReference>
<evidence type="ECO:0000313" key="4">
    <source>
        <dbReference type="Proteomes" id="UP001597326"/>
    </source>
</evidence>
<feature type="region of interest" description="Disordered" evidence="1">
    <location>
        <begin position="30"/>
        <end position="83"/>
    </location>
</feature>
<feature type="compositionally biased region" description="Polar residues" evidence="1">
    <location>
        <begin position="30"/>
        <end position="50"/>
    </location>
</feature>
<evidence type="ECO:0000256" key="2">
    <source>
        <dbReference type="SAM" id="SignalP"/>
    </source>
</evidence>
<keyword evidence="2" id="KW-0732">Signal</keyword>
<dbReference type="RefSeq" id="WP_343872144.1">
    <property type="nucleotide sequence ID" value="NZ_BAAAIX010000006.1"/>
</dbReference>
<evidence type="ECO:0000256" key="1">
    <source>
        <dbReference type="SAM" id="MobiDB-lite"/>
    </source>
</evidence>
<dbReference type="Proteomes" id="UP001597326">
    <property type="component" value="Unassembled WGS sequence"/>
</dbReference>
<proteinExistence type="predicted"/>
<sequence>MTPVTRPARAGLALLAPLAALAMLTGCSSEQEAAPKTTSTVSVPTGSASSEAAPGDGASSQEASPGAEVSTMDPAATGSASVESVADQATATASASSTVDTSGLKKAATAKLPAKVGHYTGQVSGDQTAQAGMYTGRTEDDMVMAALNTTSDGSKLIATLKAQTKTQHATCGSLQEVAYCVIPLDGGSITLNGTNQTKAADLGAMADQVYASLA</sequence>
<gene>
    <name evidence="3" type="ORF">ACFSCS_04335</name>
</gene>
<comment type="caution">
    <text evidence="3">The sequence shown here is derived from an EMBL/GenBank/DDBJ whole genome shotgun (WGS) entry which is preliminary data.</text>
</comment>
<protein>
    <recommendedName>
        <fullName evidence="5">DUF3558 domain-containing protein</fullName>
    </recommendedName>
</protein>
<dbReference type="PROSITE" id="PS51257">
    <property type="entry name" value="PROKAR_LIPOPROTEIN"/>
    <property type="match status" value="1"/>
</dbReference>
<organism evidence="3 4">
    <name type="scientific">Luteococcus peritonei</name>
    <dbReference type="NCBI Taxonomy" id="88874"/>
    <lineage>
        <taxon>Bacteria</taxon>
        <taxon>Bacillati</taxon>
        <taxon>Actinomycetota</taxon>
        <taxon>Actinomycetes</taxon>
        <taxon>Propionibacteriales</taxon>
        <taxon>Propionibacteriaceae</taxon>
        <taxon>Luteococcus</taxon>
    </lineage>
</organism>
<evidence type="ECO:0008006" key="5">
    <source>
        <dbReference type="Google" id="ProtNLM"/>
    </source>
</evidence>